<organism evidence="1 2">
    <name type="scientific">Petralouisia muris</name>
    <dbReference type="NCBI Taxonomy" id="3032872"/>
    <lineage>
        <taxon>Bacteria</taxon>
        <taxon>Bacillati</taxon>
        <taxon>Bacillota</taxon>
        <taxon>Clostridia</taxon>
        <taxon>Lachnospirales</taxon>
        <taxon>Lachnospiraceae</taxon>
        <taxon>Petralouisia</taxon>
    </lineage>
</organism>
<sequence>MRKKIHRLGMFLAFVFCLQLSFFSVQAQENIQLADDAKLLTEEEAAEINQQLAELEKNTGWDLMAYTTGDAGNMSARTYTETFFDEHTTSDDGIICGIDMDNREIVIRAFGEGRYYITDSRTEQILDAGYDDVSDEQYGNALKAMLREVNRVLQEENPKDNYLYDEDTGKVTNYRQGHRGLSRLEILIAAFAALAAGGFTAGGIIGRYRFKLGAYQYPIEKNGSVRLRKKEDYFVNQFVTRRHIHRESSNGSSSGGGKSTVHAGAGGRSSSGGSRKF</sequence>
<keyword evidence="2" id="KW-1185">Reference proteome</keyword>
<evidence type="ECO:0000313" key="1">
    <source>
        <dbReference type="EMBL" id="TGY96660.1"/>
    </source>
</evidence>
<name>A0AC61RXP4_9FIRM</name>
<dbReference type="EMBL" id="SRYA01000014">
    <property type="protein sequence ID" value="TGY96660.1"/>
    <property type="molecule type" value="Genomic_DNA"/>
</dbReference>
<reference evidence="1" key="1">
    <citation type="submission" date="2019-04" db="EMBL/GenBank/DDBJ databases">
        <title>Microbes associate with the intestines of laboratory mice.</title>
        <authorList>
            <person name="Navarre W."/>
            <person name="Wong E."/>
            <person name="Huang K."/>
            <person name="Tropini C."/>
            <person name="Ng K."/>
            <person name="Yu B."/>
        </authorList>
    </citation>
    <scope>NUCLEOTIDE SEQUENCE</scope>
    <source>
        <strain evidence="1">NM01_1-7b</strain>
    </source>
</reference>
<evidence type="ECO:0000313" key="2">
    <source>
        <dbReference type="Proteomes" id="UP000304953"/>
    </source>
</evidence>
<accession>A0AC61RXP4</accession>
<protein>
    <submittedName>
        <fullName evidence="1">TPM domain-containing protein</fullName>
    </submittedName>
</protein>
<comment type="caution">
    <text evidence="1">The sequence shown here is derived from an EMBL/GenBank/DDBJ whole genome shotgun (WGS) entry which is preliminary data.</text>
</comment>
<gene>
    <name evidence="1" type="ORF">E5329_08850</name>
</gene>
<proteinExistence type="predicted"/>
<dbReference type="Proteomes" id="UP000304953">
    <property type="component" value="Unassembled WGS sequence"/>
</dbReference>